<protein>
    <submittedName>
        <fullName evidence="1">Uncharacterized protein</fullName>
    </submittedName>
</protein>
<organism evidence="1 2">
    <name type="scientific">Piscirickettsia litoralis</name>
    <dbReference type="NCBI Taxonomy" id="1891921"/>
    <lineage>
        <taxon>Bacteria</taxon>
        <taxon>Pseudomonadati</taxon>
        <taxon>Pseudomonadota</taxon>
        <taxon>Gammaproteobacteria</taxon>
        <taxon>Thiotrichales</taxon>
        <taxon>Piscirickettsiaceae</taxon>
        <taxon>Piscirickettsia</taxon>
    </lineage>
</organism>
<reference evidence="1 2" key="1">
    <citation type="submission" date="2016-08" db="EMBL/GenBank/DDBJ databases">
        <title>Draft genome sequence of Candidatus Piscirickettsia litoralis, from seawater.</title>
        <authorList>
            <person name="Wan X."/>
            <person name="Lee A.J."/>
            <person name="Hou S."/>
            <person name="Donachie S.P."/>
        </authorList>
    </citation>
    <scope>NUCLEOTIDE SEQUENCE [LARGE SCALE GENOMIC DNA]</scope>
    <source>
        <strain evidence="1 2">Y2</strain>
    </source>
</reference>
<comment type="caution">
    <text evidence="1">The sequence shown here is derived from an EMBL/GenBank/DDBJ whole genome shotgun (WGS) entry which is preliminary data.</text>
</comment>
<sequence>MYLDEIDTNDLPPKLKSELIAPYNATAGSLSVLEAIQYDKCQIDFSSYKMDPRAEVNKSTCKIYR</sequence>
<evidence type="ECO:0000313" key="1">
    <source>
        <dbReference type="EMBL" id="ODN43429.1"/>
    </source>
</evidence>
<evidence type="ECO:0000313" key="2">
    <source>
        <dbReference type="Proteomes" id="UP000094329"/>
    </source>
</evidence>
<gene>
    <name evidence="1" type="ORF">BGC07_11490</name>
</gene>
<proteinExistence type="predicted"/>
<dbReference type="EMBL" id="MDTU01000001">
    <property type="protein sequence ID" value="ODN43429.1"/>
    <property type="molecule type" value="Genomic_DNA"/>
</dbReference>
<name>A0ABX3A3H8_9GAMM</name>
<keyword evidence="2" id="KW-1185">Reference proteome</keyword>
<dbReference type="Proteomes" id="UP000094329">
    <property type="component" value="Unassembled WGS sequence"/>
</dbReference>
<accession>A0ABX3A3H8</accession>
<dbReference type="RefSeq" id="WP_069313226.1">
    <property type="nucleotide sequence ID" value="NZ_MDTU01000001.1"/>
</dbReference>